<proteinExistence type="predicted"/>
<reference evidence="2 3" key="1">
    <citation type="submission" date="2016-06" db="EMBL/GenBank/DDBJ databases">
        <authorList>
            <person name="Kjaerup R.B."/>
            <person name="Dalgaard T.S."/>
            <person name="Juul-Madsen H.R."/>
        </authorList>
    </citation>
    <scope>NUCLEOTIDE SEQUENCE [LARGE SCALE GENOMIC DNA]</scope>
    <source>
        <strain evidence="2 3">DSM 45097</strain>
    </source>
</reference>
<evidence type="ECO:0000313" key="2">
    <source>
        <dbReference type="EMBL" id="SCG56687.1"/>
    </source>
</evidence>
<evidence type="ECO:0000313" key="3">
    <source>
        <dbReference type="Proteomes" id="UP000198210"/>
    </source>
</evidence>
<dbReference type="AlphaFoldDB" id="A0A1C5IEA8"/>
<sequence>MSRARLATIVGILLLVAACLLPCVPFGDWAGGSLPPQDAPPDVLERQAAEIAAARHRLVLALAGAGVLAALGVAALVHGRRRRGGEPGQ</sequence>
<keyword evidence="3" id="KW-1185">Reference proteome</keyword>
<evidence type="ECO:0000256" key="1">
    <source>
        <dbReference type="SAM" id="Phobius"/>
    </source>
</evidence>
<dbReference type="RefSeq" id="WP_088971321.1">
    <property type="nucleotide sequence ID" value="NZ_JBHLYF010000012.1"/>
</dbReference>
<dbReference type="PROSITE" id="PS51257">
    <property type="entry name" value="PROKAR_LIPOPROTEIN"/>
    <property type="match status" value="1"/>
</dbReference>
<dbReference type="EMBL" id="LT607751">
    <property type="protein sequence ID" value="SCG56687.1"/>
    <property type="molecule type" value="Genomic_DNA"/>
</dbReference>
<organism evidence="2 3">
    <name type="scientific">Micromonospora siamensis</name>
    <dbReference type="NCBI Taxonomy" id="299152"/>
    <lineage>
        <taxon>Bacteria</taxon>
        <taxon>Bacillati</taxon>
        <taxon>Actinomycetota</taxon>
        <taxon>Actinomycetes</taxon>
        <taxon>Micromonosporales</taxon>
        <taxon>Micromonosporaceae</taxon>
        <taxon>Micromonospora</taxon>
    </lineage>
</organism>
<accession>A0A1C5IEA8</accession>
<dbReference type="Proteomes" id="UP000198210">
    <property type="component" value="Chromosome I"/>
</dbReference>
<keyword evidence="1" id="KW-0812">Transmembrane</keyword>
<name>A0A1C5IEA8_9ACTN</name>
<feature type="transmembrane region" description="Helical" evidence="1">
    <location>
        <begin position="58"/>
        <end position="77"/>
    </location>
</feature>
<keyword evidence="1" id="KW-1133">Transmembrane helix</keyword>
<protein>
    <submittedName>
        <fullName evidence="2">Uncharacterized protein</fullName>
    </submittedName>
</protein>
<gene>
    <name evidence="2" type="ORF">GA0074704_3295</name>
</gene>
<keyword evidence="1" id="KW-0472">Membrane</keyword>